<protein>
    <submittedName>
        <fullName evidence="1 2">Uncharacterized protein</fullName>
    </submittedName>
</protein>
<dbReference type="EnsemblMetazoa" id="SSS_5932s_mrna">
    <property type="protein sequence ID" value="KAF7495458.1"/>
    <property type="gene ID" value="SSS_5932"/>
</dbReference>
<proteinExistence type="predicted"/>
<evidence type="ECO:0000313" key="2">
    <source>
        <dbReference type="EnsemblMetazoa" id="KAF7495458.1"/>
    </source>
</evidence>
<evidence type="ECO:0000313" key="3">
    <source>
        <dbReference type="Proteomes" id="UP000070412"/>
    </source>
</evidence>
<dbReference type="InterPro" id="IPR016184">
    <property type="entry name" value="Capsid/spike_ssDNA_virus"/>
</dbReference>
<evidence type="ECO:0000313" key="1">
    <source>
        <dbReference type="EMBL" id="KAF7495458.1"/>
    </source>
</evidence>
<dbReference type="AlphaFoldDB" id="A0A834RJW1"/>
<organism evidence="1">
    <name type="scientific">Sarcoptes scabiei</name>
    <name type="common">Itch mite</name>
    <name type="synonym">Acarus scabiei</name>
    <dbReference type="NCBI Taxonomy" id="52283"/>
    <lineage>
        <taxon>Eukaryota</taxon>
        <taxon>Metazoa</taxon>
        <taxon>Ecdysozoa</taxon>
        <taxon>Arthropoda</taxon>
        <taxon>Chelicerata</taxon>
        <taxon>Arachnida</taxon>
        <taxon>Acari</taxon>
        <taxon>Acariformes</taxon>
        <taxon>Sarcoptiformes</taxon>
        <taxon>Astigmata</taxon>
        <taxon>Psoroptidia</taxon>
        <taxon>Sarcoptoidea</taxon>
        <taxon>Sarcoptidae</taxon>
        <taxon>Sarcoptinae</taxon>
        <taxon>Sarcoptes</taxon>
    </lineage>
</organism>
<name>A0A834RJW1_SARSC</name>
<sequence length="341" mass="38753">MNQLVEILLDIADFKENSGDLEDDAIENFITGIEKDHQDLFAISSGQEMKILLTFSSWHIPGKTKPESLSDKIWGSSNEIGAVTGVPRHLNQYCCIPSIDNSTSPRLLNFLTLENVNDVKGNSVLNYEYSFKTAWIKIPSQTADRDEKLFASDVEQAQGVYGGPVLTKLRPGKARTPGKEIVSYPSLQLSNNNGYFFPIEKSFFMSTSPEEKPNAKVPPLLYFGVYPIQSNAPLANKTTFSPGVVMWKIKTKLHLRGSWNFVFDEQFSTEYYNGVSLSTAEIERFYFGKQMKVFFDGYRLNKFPLSSNVLAAMEIDEPKKPKWYHRTINNKTDKHNRDQQN</sequence>
<dbReference type="Pfam" id="PF02336">
    <property type="entry name" value="Denso_VP4"/>
    <property type="match status" value="1"/>
</dbReference>
<dbReference type="InterPro" id="IPR003433">
    <property type="entry name" value="Capsid_VP4_densovirus"/>
</dbReference>
<reference evidence="1" key="2">
    <citation type="submission" date="2020-01" db="EMBL/GenBank/DDBJ databases">
        <authorList>
            <person name="Korhonen P.K.K."/>
            <person name="Guangxu M.G."/>
            <person name="Wang T.W."/>
            <person name="Stroehlein A.J.S."/>
            <person name="Young N.D."/>
            <person name="Ang C.-S.A."/>
            <person name="Fernando D.W.F."/>
            <person name="Lu H.L."/>
            <person name="Taylor S.T."/>
            <person name="Ehtesham M.E.M."/>
            <person name="Najaraj S.H.N."/>
            <person name="Harsha G.H.G."/>
            <person name="Madugundu A.M."/>
            <person name="Renuse S.R."/>
            <person name="Holt D.H."/>
            <person name="Pandey A.P."/>
            <person name="Papenfuss A.P."/>
            <person name="Gasser R.B.G."/>
            <person name="Fischer K.F."/>
        </authorList>
    </citation>
    <scope>NUCLEOTIDE SEQUENCE</scope>
    <source>
        <strain evidence="1">SSS_KF_BRIS2020</strain>
    </source>
</reference>
<keyword evidence="3" id="KW-1185">Reference proteome</keyword>
<accession>A0A834RJW1</accession>
<dbReference type="SUPFAM" id="SSF88645">
    <property type="entry name" value="ssDNA viruses"/>
    <property type="match status" value="1"/>
</dbReference>
<gene>
    <name evidence="1" type="ORF">SSS_5932</name>
</gene>
<dbReference type="Proteomes" id="UP000070412">
    <property type="component" value="Unassembled WGS sequence"/>
</dbReference>
<dbReference type="EMBL" id="WVUK01000048">
    <property type="protein sequence ID" value="KAF7495458.1"/>
    <property type="molecule type" value="Genomic_DNA"/>
</dbReference>
<reference evidence="2" key="3">
    <citation type="submission" date="2022-06" db="UniProtKB">
        <authorList>
            <consortium name="EnsemblMetazoa"/>
        </authorList>
    </citation>
    <scope>IDENTIFICATION</scope>
</reference>
<reference evidence="3" key="1">
    <citation type="journal article" date="2020" name="PLoS Negl. Trop. Dis.">
        <title>High-quality nuclear genome for Sarcoptes scabiei-A critical resource for a neglected parasite.</title>
        <authorList>
            <person name="Korhonen P.K."/>
            <person name="Gasser R.B."/>
            <person name="Ma G."/>
            <person name="Wang T."/>
            <person name="Stroehlein A.J."/>
            <person name="Young N.D."/>
            <person name="Ang C.S."/>
            <person name="Fernando D.D."/>
            <person name="Lu H.C."/>
            <person name="Taylor S."/>
            <person name="Reynolds S.L."/>
            <person name="Mofiz E."/>
            <person name="Najaraj S.H."/>
            <person name="Gowda H."/>
            <person name="Madugundu A."/>
            <person name="Renuse S."/>
            <person name="Holt D."/>
            <person name="Pandey A."/>
            <person name="Papenfuss A.T."/>
            <person name="Fischer K."/>
        </authorList>
    </citation>
    <scope>NUCLEOTIDE SEQUENCE [LARGE SCALE GENOMIC DNA]</scope>
</reference>